<gene>
    <name evidence="2" type="ORF">OPV22_009308</name>
</gene>
<dbReference type="EMBL" id="JAQQAF010000003">
    <property type="protein sequence ID" value="KAJ8498756.1"/>
    <property type="molecule type" value="Genomic_DNA"/>
</dbReference>
<sequence length="113" mass="11909">MGSPPLLDHPASYAVVGGGKCTGPQPSGHRQVAPTIPLLPNTNSSPPRMDSPLPPPCHSFPRSTGSRCPIHPVKECCLRTQLIQVKQSNTYPTSAISDSGEGTQLIQVKQGDT</sequence>
<dbReference type="AlphaFoldDB" id="A0AAV8REQ6"/>
<keyword evidence="3" id="KW-1185">Reference proteome</keyword>
<feature type="compositionally biased region" description="Polar residues" evidence="1">
    <location>
        <begin position="91"/>
        <end position="107"/>
    </location>
</feature>
<evidence type="ECO:0000313" key="3">
    <source>
        <dbReference type="Proteomes" id="UP001222027"/>
    </source>
</evidence>
<reference evidence="2 3" key="1">
    <citation type="submission" date="2022-12" db="EMBL/GenBank/DDBJ databases">
        <title>Chromosome-scale assembly of the Ensete ventricosum genome.</title>
        <authorList>
            <person name="Dussert Y."/>
            <person name="Stocks J."/>
            <person name="Wendawek A."/>
            <person name="Woldeyes F."/>
            <person name="Nichols R.A."/>
            <person name="Borrell J.S."/>
        </authorList>
    </citation>
    <scope>NUCLEOTIDE SEQUENCE [LARGE SCALE GENOMIC DNA]</scope>
    <source>
        <strain evidence="3">cv. Maze</strain>
        <tissue evidence="2">Seeds</tissue>
    </source>
</reference>
<dbReference type="Proteomes" id="UP001222027">
    <property type="component" value="Unassembled WGS sequence"/>
</dbReference>
<name>A0AAV8REQ6_ENSVE</name>
<protein>
    <submittedName>
        <fullName evidence="2">Uncharacterized protein</fullName>
    </submittedName>
</protein>
<feature type="region of interest" description="Disordered" evidence="1">
    <location>
        <begin position="91"/>
        <end position="113"/>
    </location>
</feature>
<feature type="region of interest" description="Disordered" evidence="1">
    <location>
        <begin position="18"/>
        <end position="64"/>
    </location>
</feature>
<organism evidence="2 3">
    <name type="scientific">Ensete ventricosum</name>
    <name type="common">Abyssinian banana</name>
    <name type="synonym">Musa ensete</name>
    <dbReference type="NCBI Taxonomy" id="4639"/>
    <lineage>
        <taxon>Eukaryota</taxon>
        <taxon>Viridiplantae</taxon>
        <taxon>Streptophyta</taxon>
        <taxon>Embryophyta</taxon>
        <taxon>Tracheophyta</taxon>
        <taxon>Spermatophyta</taxon>
        <taxon>Magnoliopsida</taxon>
        <taxon>Liliopsida</taxon>
        <taxon>Zingiberales</taxon>
        <taxon>Musaceae</taxon>
        <taxon>Ensete</taxon>
    </lineage>
</organism>
<evidence type="ECO:0000256" key="1">
    <source>
        <dbReference type="SAM" id="MobiDB-lite"/>
    </source>
</evidence>
<accession>A0AAV8REQ6</accession>
<evidence type="ECO:0000313" key="2">
    <source>
        <dbReference type="EMBL" id="KAJ8498756.1"/>
    </source>
</evidence>
<proteinExistence type="predicted"/>
<comment type="caution">
    <text evidence="2">The sequence shown here is derived from an EMBL/GenBank/DDBJ whole genome shotgun (WGS) entry which is preliminary data.</text>
</comment>